<evidence type="ECO:0000256" key="7">
    <source>
        <dbReference type="SAM" id="Coils"/>
    </source>
</evidence>
<name>X0X0P4_9ZZZZ</name>
<evidence type="ECO:0000256" key="4">
    <source>
        <dbReference type="ARBA" id="ARBA00022679"/>
    </source>
</evidence>
<keyword evidence="3" id="KW-0597">Phosphoprotein</keyword>
<evidence type="ECO:0000256" key="6">
    <source>
        <dbReference type="ARBA" id="ARBA00023012"/>
    </source>
</evidence>
<dbReference type="Gene3D" id="3.30.565.10">
    <property type="entry name" value="Histidine kinase-like ATPase, C-terminal domain"/>
    <property type="match status" value="1"/>
</dbReference>
<dbReference type="CDD" id="cd00082">
    <property type="entry name" value="HisKA"/>
    <property type="match status" value="1"/>
</dbReference>
<evidence type="ECO:0000256" key="3">
    <source>
        <dbReference type="ARBA" id="ARBA00022553"/>
    </source>
</evidence>
<feature type="non-terminal residue" evidence="9">
    <location>
        <position position="1"/>
    </location>
</feature>
<sequence>EARSRTIQYRGRPANFSVVRDVTERKRAEEKLQEAYERESELRLRLEQEMKRRVEFTRGLVHELKTPVTAIAASSGLLVEELPEGLLLRLATNIDRSISRLDKRIDELLDIARGEMGMLRLNRLQLDPLEMLRSVAGEMTPVASNRGQSLDLELPSSLPPVWADERRLREVVLNLLDNAFKWTPDGGRITLRAREDNDNLVVEVEDAGPGIAKKDQQWAFEPYYHVKSAGSRLNGLGLGLALCKRLIERHGGKIWVDS</sequence>
<comment type="caution">
    <text evidence="9">The sequence shown here is derived from an EMBL/GenBank/DDBJ whole genome shotgun (WGS) entry which is preliminary data.</text>
</comment>
<feature type="coiled-coil region" evidence="7">
    <location>
        <begin position="19"/>
        <end position="52"/>
    </location>
</feature>
<evidence type="ECO:0000313" key="9">
    <source>
        <dbReference type="EMBL" id="GAG18576.1"/>
    </source>
</evidence>
<dbReference type="PRINTS" id="PR00344">
    <property type="entry name" value="BCTRLSENSOR"/>
</dbReference>
<comment type="catalytic activity">
    <reaction evidence="1">
        <text>ATP + protein L-histidine = ADP + protein N-phospho-L-histidine.</text>
        <dbReference type="EC" id="2.7.13.3"/>
    </reaction>
</comment>
<dbReference type="InterPro" id="IPR003594">
    <property type="entry name" value="HATPase_dom"/>
</dbReference>
<dbReference type="PANTHER" id="PTHR43711:SF31">
    <property type="entry name" value="HISTIDINE KINASE"/>
    <property type="match status" value="1"/>
</dbReference>
<reference evidence="9" key="1">
    <citation type="journal article" date="2014" name="Front. Microbiol.">
        <title>High frequency of phylogenetically diverse reductive dehalogenase-homologous genes in deep subseafloor sedimentary metagenomes.</title>
        <authorList>
            <person name="Kawai M."/>
            <person name="Futagami T."/>
            <person name="Toyoda A."/>
            <person name="Takaki Y."/>
            <person name="Nishi S."/>
            <person name="Hori S."/>
            <person name="Arai W."/>
            <person name="Tsubouchi T."/>
            <person name="Morono Y."/>
            <person name="Uchiyama I."/>
            <person name="Ito T."/>
            <person name="Fujiyama A."/>
            <person name="Inagaki F."/>
            <person name="Takami H."/>
        </authorList>
    </citation>
    <scope>NUCLEOTIDE SEQUENCE</scope>
    <source>
        <strain evidence="9">Expedition CK06-06</strain>
    </source>
</reference>
<dbReference type="Gene3D" id="1.10.287.130">
    <property type="match status" value="1"/>
</dbReference>
<dbReference type="PANTHER" id="PTHR43711">
    <property type="entry name" value="TWO-COMPONENT HISTIDINE KINASE"/>
    <property type="match status" value="1"/>
</dbReference>
<dbReference type="InterPro" id="IPR036097">
    <property type="entry name" value="HisK_dim/P_sf"/>
</dbReference>
<dbReference type="InterPro" id="IPR050736">
    <property type="entry name" value="Sensor_HK_Regulatory"/>
</dbReference>
<evidence type="ECO:0000256" key="2">
    <source>
        <dbReference type="ARBA" id="ARBA00012438"/>
    </source>
</evidence>
<evidence type="ECO:0000256" key="5">
    <source>
        <dbReference type="ARBA" id="ARBA00022777"/>
    </source>
</evidence>
<dbReference type="EC" id="2.7.13.3" evidence="2"/>
<dbReference type="SMART" id="SM00387">
    <property type="entry name" value="HATPase_c"/>
    <property type="match status" value="1"/>
</dbReference>
<dbReference type="SUPFAM" id="SSF47384">
    <property type="entry name" value="Homodimeric domain of signal transducing histidine kinase"/>
    <property type="match status" value="1"/>
</dbReference>
<accession>X0X0P4</accession>
<dbReference type="SUPFAM" id="SSF55874">
    <property type="entry name" value="ATPase domain of HSP90 chaperone/DNA topoisomerase II/histidine kinase"/>
    <property type="match status" value="1"/>
</dbReference>
<evidence type="ECO:0000256" key="1">
    <source>
        <dbReference type="ARBA" id="ARBA00000085"/>
    </source>
</evidence>
<dbReference type="SMART" id="SM00388">
    <property type="entry name" value="HisKA"/>
    <property type="match status" value="1"/>
</dbReference>
<dbReference type="Pfam" id="PF00512">
    <property type="entry name" value="HisKA"/>
    <property type="match status" value="1"/>
</dbReference>
<keyword evidence="6" id="KW-0902">Two-component regulatory system</keyword>
<feature type="non-terminal residue" evidence="9">
    <location>
        <position position="258"/>
    </location>
</feature>
<evidence type="ECO:0000259" key="8">
    <source>
        <dbReference type="PROSITE" id="PS50109"/>
    </source>
</evidence>
<dbReference type="PROSITE" id="PS50109">
    <property type="entry name" value="HIS_KIN"/>
    <property type="match status" value="1"/>
</dbReference>
<dbReference type="InterPro" id="IPR036890">
    <property type="entry name" value="HATPase_C_sf"/>
</dbReference>
<dbReference type="InterPro" id="IPR003661">
    <property type="entry name" value="HisK_dim/P_dom"/>
</dbReference>
<dbReference type="InterPro" id="IPR004358">
    <property type="entry name" value="Sig_transdc_His_kin-like_C"/>
</dbReference>
<dbReference type="InterPro" id="IPR005467">
    <property type="entry name" value="His_kinase_dom"/>
</dbReference>
<keyword evidence="7" id="KW-0175">Coiled coil</keyword>
<organism evidence="9">
    <name type="scientific">marine sediment metagenome</name>
    <dbReference type="NCBI Taxonomy" id="412755"/>
    <lineage>
        <taxon>unclassified sequences</taxon>
        <taxon>metagenomes</taxon>
        <taxon>ecological metagenomes</taxon>
    </lineage>
</organism>
<dbReference type="AlphaFoldDB" id="X0X0P4"/>
<dbReference type="Pfam" id="PF02518">
    <property type="entry name" value="HATPase_c"/>
    <property type="match status" value="1"/>
</dbReference>
<dbReference type="GO" id="GO:0000155">
    <property type="term" value="F:phosphorelay sensor kinase activity"/>
    <property type="evidence" value="ECO:0007669"/>
    <property type="project" value="InterPro"/>
</dbReference>
<dbReference type="EMBL" id="BARS01035443">
    <property type="protein sequence ID" value="GAG18576.1"/>
    <property type="molecule type" value="Genomic_DNA"/>
</dbReference>
<keyword evidence="4" id="KW-0808">Transferase</keyword>
<keyword evidence="5" id="KW-0418">Kinase</keyword>
<feature type="domain" description="Histidine kinase" evidence="8">
    <location>
        <begin position="59"/>
        <end position="258"/>
    </location>
</feature>
<dbReference type="CDD" id="cd00075">
    <property type="entry name" value="HATPase"/>
    <property type="match status" value="1"/>
</dbReference>
<gene>
    <name evidence="9" type="ORF">S01H1_54604</name>
</gene>
<protein>
    <recommendedName>
        <fullName evidence="2">histidine kinase</fullName>
        <ecNumber evidence="2">2.7.13.3</ecNumber>
    </recommendedName>
</protein>
<proteinExistence type="predicted"/>